<proteinExistence type="predicted"/>
<reference evidence="7" key="1">
    <citation type="submission" date="2018-06" db="EMBL/GenBank/DDBJ databases">
        <authorList>
            <person name="Zhirakovskaya E."/>
        </authorList>
    </citation>
    <scope>NUCLEOTIDE SEQUENCE</scope>
</reference>
<sequence>MKDEDKTKAQLIEELLEMRWRIDELEDSECRCRRAEKKLRKVNRALKVLSECNQIIVRVRDEPVLLREICKVFVDVGGYRLAWIGFAGQDEEKTVLPVAQSGFEEGYLRTLNLTWADTDRGCGPTGTAIRTGKVSINRDVLSNPDYALWRDEAINRGYQSSIAIPMVDDNCVLGAINIYAPEPDAFDPEEVRLLTELADDLSYCITALRMRARHRQAEEEQTRLRRCLEMLWNIARMADADYQTLCDHVLVEITEMTQSPYAFYGFLNKEETVMKIYAFSAGAMKECRIQDRPIEYPLVNAGLLGDAVRLRRTLIINNYRACPDKKGIPGGHVSLNRVLIVPVFSHGRIVALAAVANKSSDYTEDDARQVESFATNVQVIMDRRQAEEEKEKMQAQLLQAQKMEAIGTLAGGVAHDFNNLLTAIRGYVDLVMMKVDESEPFYRNLKQIRNASVRAADLTRQLLLFSRKQPMEFIHLNINRTIDDLLKMLNRLIGEDIVIRTELEPDIWMVRADPGSIEQVIMNLAGNARDAMPNGGSLTIRTENVLLDEEQSNDILESRPGRFVCLSVEDTGAGMNKRTIQHIFEPFFTTKEAGKGTGLGLSVVYGIVKQHKGWINVSSKSGRGSTFRIYLPASAVESEDEEGNTLPVQKLQGRGERILLVEDEEGVRGFAAEVLRGSGYNVAEASSVREALGIFEREKG</sequence>
<dbReference type="SUPFAM" id="SSF52172">
    <property type="entry name" value="CheY-like"/>
    <property type="match status" value="1"/>
</dbReference>
<dbReference type="SMART" id="SM00065">
    <property type="entry name" value="GAF"/>
    <property type="match status" value="2"/>
</dbReference>
<dbReference type="AlphaFoldDB" id="A0A3B1D3Y1"/>
<evidence type="ECO:0000256" key="2">
    <source>
        <dbReference type="ARBA" id="ARBA00022679"/>
    </source>
</evidence>
<evidence type="ECO:0000256" key="4">
    <source>
        <dbReference type="SAM" id="Coils"/>
    </source>
</evidence>
<dbReference type="Pfam" id="PF00512">
    <property type="entry name" value="HisKA"/>
    <property type="match status" value="1"/>
</dbReference>
<feature type="domain" description="Histidine kinase" evidence="5">
    <location>
        <begin position="412"/>
        <end position="635"/>
    </location>
</feature>
<dbReference type="PANTHER" id="PTHR43065:SF42">
    <property type="entry name" value="TWO-COMPONENT SENSOR PPRA"/>
    <property type="match status" value="1"/>
</dbReference>
<dbReference type="PROSITE" id="PS50109">
    <property type="entry name" value="HIS_KIN"/>
    <property type="match status" value="1"/>
</dbReference>
<dbReference type="InterPro" id="IPR003594">
    <property type="entry name" value="HATPase_dom"/>
</dbReference>
<dbReference type="SMART" id="SM00388">
    <property type="entry name" value="HisKA"/>
    <property type="match status" value="1"/>
</dbReference>
<protein>
    <submittedName>
        <fullName evidence="7">Sensory box histidine kinase/response regulator</fullName>
    </submittedName>
</protein>
<dbReference type="Gene3D" id="3.30.450.40">
    <property type="match status" value="2"/>
</dbReference>
<gene>
    <name evidence="7" type="ORF">MNBD_NITROSPIRAE02-1068</name>
</gene>
<dbReference type="InterPro" id="IPR001789">
    <property type="entry name" value="Sig_transdc_resp-reg_receiver"/>
</dbReference>
<dbReference type="Gene3D" id="3.40.50.2300">
    <property type="match status" value="1"/>
</dbReference>
<feature type="non-terminal residue" evidence="7">
    <location>
        <position position="700"/>
    </location>
</feature>
<keyword evidence="1" id="KW-0597">Phosphoprotein</keyword>
<keyword evidence="2" id="KW-0808">Transferase</keyword>
<evidence type="ECO:0000259" key="5">
    <source>
        <dbReference type="PROSITE" id="PS50109"/>
    </source>
</evidence>
<dbReference type="SUPFAM" id="SSF55781">
    <property type="entry name" value="GAF domain-like"/>
    <property type="match status" value="2"/>
</dbReference>
<feature type="domain" description="Response regulatory" evidence="6">
    <location>
        <begin position="657"/>
        <end position="700"/>
    </location>
</feature>
<dbReference type="SUPFAM" id="SSF55874">
    <property type="entry name" value="ATPase domain of HSP90 chaperone/DNA topoisomerase II/histidine kinase"/>
    <property type="match status" value="1"/>
</dbReference>
<dbReference type="EMBL" id="UOGH01000128">
    <property type="protein sequence ID" value="VAX29700.1"/>
    <property type="molecule type" value="Genomic_DNA"/>
</dbReference>
<keyword evidence="3 7" id="KW-0418">Kinase</keyword>
<dbReference type="CDD" id="cd00082">
    <property type="entry name" value="HisKA"/>
    <property type="match status" value="1"/>
</dbReference>
<feature type="coiled-coil region" evidence="4">
    <location>
        <begin position="376"/>
        <end position="406"/>
    </location>
</feature>
<dbReference type="Gene3D" id="1.10.287.130">
    <property type="match status" value="1"/>
</dbReference>
<dbReference type="InterPro" id="IPR003661">
    <property type="entry name" value="HisK_dim/P_dom"/>
</dbReference>
<dbReference type="Pfam" id="PF02518">
    <property type="entry name" value="HATPase_c"/>
    <property type="match status" value="1"/>
</dbReference>
<organism evidence="7">
    <name type="scientific">hydrothermal vent metagenome</name>
    <dbReference type="NCBI Taxonomy" id="652676"/>
    <lineage>
        <taxon>unclassified sequences</taxon>
        <taxon>metagenomes</taxon>
        <taxon>ecological metagenomes</taxon>
    </lineage>
</organism>
<accession>A0A3B1D3Y1</accession>
<dbReference type="InterPro" id="IPR004358">
    <property type="entry name" value="Sig_transdc_His_kin-like_C"/>
</dbReference>
<feature type="coiled-coil region" evidence="4">
    <location>
        <begin position="8"/>
        <end position="45"/>
    </location>
</feature>
<evidence type="ECO:0000259" key="6">
    <source>
        <dbReference type="PROSITE" id="PS50110"/>
    </source>
</evidence>
<dbReference type="SMART" id="SM00387">
    <property type="entry name" value="HATPase_c"/>
    <property type="match status" value="1"/>
</dbReference>
<dbReference type="InterPro" id="IPR036890">
    <property type="entry name" value="HATPase_C_sf"/>
</dbReference>
<dbReference type="Pfam" id="PF13185">
    <property type="entry name" value="GAF_2"/>
    <property type="match status" value="2"/>
</dbReference>
<dbReference type="GO" id="GO:0000155">
    <property type="term" value="F:phosphorelay sensor kinase activity"/>
    <property type="evidence" value="ECO:0007669"/>
    <property type="project" value="InterPro"/>
</dbReference>
<dbReference type="Gene3D" id="3.30.565.10">
    <property type="entry name" value="Histidine kinase-like ATPase, C-terminal domain"/>
    <property type="match status" value="1"/>
</dbReference>
<dbReference type="InterPro" id="IPR029016">
    <property type="entry name" value="GAF-like_dom_sf"/>
</dbReference>
<dbReference type="InterPro" id="IPR003018">
    <property type="entry name" value="GAF"/>
</dbReference>
<dbReference type="InterPro" id="IPR011006">
    <property type="entry name" value="CheY-like_superfamily"/>
</dbReference>
<keyword evidence="4" id="KW-0175">Coiled coil</keyword>
<evidence type="ECO:0000256" key="1">
    <source>
        <dbReference type="ARBA" id="ARBA00022553"/>
    </source>
</evidence>
<dbReference type="PANTHER" id="PTHR43065">
    <property type="entry name" value="SENSOR HISTIDINE KINASE"/>
    <property type="match status" value="1"/>
</dbReference>
<dbReference type="InterPro" id="IPR005467">
    <property type="entry name" value="His_kinase_dom"/>
</dbReference>
<dbReference type="PRINTS" id="PR00344">
    <property type="entry name" value="BCTRLSENSOR"/>
</dbReference>
<evidence type="ECO:0000256" key="3">
    <source>
        <dbReference type="ARBA" id="ARBA00022777"/>
    </source>
</evidence>
<name>A0A3B1D3Y1_9ZZZZ</name>
<dbReference type="InterPro" id="IPR036097">
    <property type="entry name" value="HisK_dim/P_sf"/>
</dbReference>
<evidence type="ECO:0000313" key="7">
    <source>
        <dbReference type="EMBL" id="VAX29700.1"/>
    </source>
</evidence>
<dbReference type="SUPFAM" id="SSF47384">
    <property type="entry name" value="Homodimeric domain of signal transducing histidine kinase"/>
    <property type="match status" value="1"/>
</dbReference>
<dbReference type="PROSITE" id="PS50110">
    <property type="entry name" value="RESPONSE_REGULATORY"/>
    <property type="match status" value="1"/>
</dbReference>